<dbReference type="PROSITE" id="PS50235">
    <property type="entry name" value="USP_3"/>
    <property type="match status" value="1"/>
</dbReference>
<dbReference type="GO" id="GO:0005634">
    <property type="term" value="C:nucleus"/>
    <property type="evidence" value="ECO:0007669"/>
    <property type="project" value="TreeGrafter"/>
</dbReference>
<dbReference type="InterPro" id="IPR028889">
    <property type="entry name" value="USP"/>
</dbReference>
<dbReference type="GO" id="GO:0016579">
    <property type="term" value="P:protein deubiquitination"/>
    <property type="evidence" value="ECO:0007669"/>
    <property type="project" value="InterPro"/>
</dbReference>
<evidence type="ECO:0000256" key="3">
    <source>
        <dbReference type="ARBA" id="ARBA00022786"/>
    </source>
</evidence>
<dbReference type="Pfam" id="PF00443">
    <property type="entry name" value="UCH"/>
    <property type="match status" value="1"/>
</dbReference>
<evidence type="ECO:0000259" key="8">
    <source>
        <dbReference type="PROSITE" id="PS50235"/>
    </source>
</evidence>
<keyword evidence="3 6" id="KW-0833">Ubl conjugation pathway</keyword>
<keyword evidence="5 6" id="KW-0788">Thiol protease</keyword>
<feature type="compositionally biased region" description="Polar residues" evidence="7">
    <location>
        <begin position="258"/>
        <end position="281"/>
    </location>
</feature>
<feature type="compositionally biased region" description="Polar residues" evidence="7">
    <location>
        <begin position="609"/>
        <end position="624"/>
    </location>
</feature>
<reference evidence="9 10" key="1">
    <citation type="submission" date="2019-10" db="EMBL/GenBank/DDBJ databases">
        <authorList>
            <person name="Palmer J.M."/>
        </authorList>
    </citation>
    <scope>NUCLEOTIDE SEQUENCE [LARGE SCALE GENOMIC DNA]</scope>
    <source>
        <strain evidence="9 10">TWF696</strain>
    </source>
</reference>
<dbReference type="SUPFAM" id="SSF54001">
    <property type="entry name" value="Cysteine proteinases"/>
    <property type="match status" value="1"/>
</dbReference>
<name>A0AAV9VDP5_9PEZI</name>
<dbReference type="InterPro" id="IPR050164">
    <property type="entry name" value="Peptidase_C19"/>
</dbReference>
<dbReference type="PANTHER" id="PTHR24006:SF687">
    <property type="entry name" value="UBIQUITIN CARBOXYL-TERMINAL HYDROLASE 10"/>
    <property type="match status" value="1"/>
</dbReference>
<protein>
    <recommendedName>
        <fullName evidence="6">Ubiquitin carboxyl-terminal hydrolase</fullName>
        <ecNumber evidence="6">3.4.19.12</ecNumber>
    </recommendedName>
</protein>
<evidence type="ECO:0000256" key="4">
    <source>
        <dbReference type="ARBA" id="ARBA00022801"/>
    </source>
</evidence>
<proteinExistence type="inferred from homology"/>
<feature type="domain" description="USP" evidence="8">
    <location>
        <begin position="478"/>
        <end position="843"/>
    </location>
</feature>
<sequence length="888" mass="97254">MMDQHQHPQVPPQGPYIAPQVMGQPSHSTSSHQPRRNRNHHQNQNQQRDQHHQGSHPWHNPPIHYQHPVAHPLPIQHVPQYPPHPAQLSQVPDIRTQGFHASNRPVIVSTPTAYLPPYPPVMPQQATDATMRLQSQLHPGTPPFYPPGQGPFQPPADIPSPASLPQEPTMEPTLEPTSDPTSEPTSDPNSSPSRSLEATEEPNVPRYETPITSSSSRPSSPSAPFVIPMSIKSGFKPPRLPWFSAPGQPFPARKARTSKISSPSTDVQRQSQTQDVVSETPSPAVAPTPISNDQPLKAIEDNTTNGSNVARVETNGVVPATSEPSEDPVAPAKTPKTGKAAPRSTVPIPVVPFIPAIHKPRKSTENATISSPVESDKAPKPQEEVSKVPVEKTEEPAAKEASLPPAPKSWADLVRTTSSKTATTGTSQTTPSTNGTPATSSDSREIQGRPLADVLLAFNVPQQGSSRANWIVPMVEPRGLINTGNMCFMNSILQALLFCGPFYMFLDAISRNVTFSFRGETPLIDSMILFIREFRKLSAGTNNAPNGNGATDLTLAGTPFAPEYVYEAVRGLKRFSSMRRGHQQDAEEFLGFFLDVLHEESVAAMKAGSKTTGASSTHSRSGTATPEDDNSGWQEVNHKQKAVTTHTVDHPSGTSPITKIFGGQMRNELRVSGQRNSTTCQPYQSLQLDIQSNDVSNIVDALRQISLPEKLQGGDFKSARGATATATKQTFLEGLPPVLILHLKRFRYNDMGGTQKIWKDIGYPLEFDIPNEVLSPSRRSSSKPTYRLISVVYHHGKSATNGHYTVDVRRQDGWLRIDDTNVRRISEEDVSIDNSPHDREARRKNANGQENGWREVNAATKVRGRGPSTGRSPVKEDKVAYLLFYELL</sequence>
<keyword evidence="10" id="KW-1185">Reference proteome</keyword>
<comment type="catalytic activity">
    <reaction evidence="1 6">
        <text>Thiol-dependent hydrolysis of ester, thioester, amide, peptide and isopeptide bonds formed by the C-terminal Gly of ubiquitin (a 76-residue protein attached to proteins as an intracellular targeting signal).</text>
        <dbReference type="EC" id="3.4.19.12"/>
    </reaction>
</comment>
<feature type="region of interest" description="Disordered" evidence="7">
    <location>
        <begin position="1"/>
        <end position="89"/>
    </location>
</feature>
<evidence type="ECO:0000313" key="9">
    <source>
        <dbReference type="EMBL" id="KAK6359567.1"/>
    </source>
</evidence>
<feature type="compositionally biased region" description="Polar residues" evidence="7">
    <location>
        <begin position="175"/>
        <end position="196"/>
    </location>
</feature>
<dbReference type="Gene3D" id="3.90.70.10">
    <property type="entry name" value="Cysteine proteinases"/>
    <property type="match status" value="1"/>
</dbReference>
<feature type="compositionally biased region" description="Low complexity" evidence="7">
    <location>
        <begin position="213"/>
        <end position="224"/>
    </location>
</feature>
<feature type="compositionally biased region" description="Low complexity" evidence="7">
    <location>
        <begin position="328"/>
        <end position="357"/>
    </location>
</feature>
<dbReference type="AlphaFoldDB" id="A0AAV9VDP5"/>
<keyword evidence="4 6" id="KW-0378">Hydrolase</keyword>
<dbReference type="PROSITE" id="PS00973">
    <property type="entry name" value="USP_2"/>
    <property type="match status" value="1"/>
</dbReference>
<dbReference type="Proteomes" id="UP001375240">
    <property type="component" value="Unassembled WGS sequence"/>
</dbReference>
<feature type="region of interest" description="Disordered" evidence="7">
    <location>
        <begin position="135"/>
        <end position="445"/>
    </location>
</feature>
<feature type="compositionally biased region" description="Pro residues" evidence="7">
    <location>
        <begin position="140"/>
        <end position="158"/>
    </location>
</feature>
<gene>
    <name evidence="9" type="ORF">TWF696_000719</name>
</gene>
<organism evidence="9 10">
    <name type="scientific">Orbilia brochopaga</name>
    <dbReference type="NCBI Taxonomy" id="3140254"/>
    <lineage>
        <taxon>Eukaryota</taxon>
        <taxon>Fungi</taxon>
        <taxon>Dikarya</taxon>
        <taxon>Ascomycota</taxon>
        <taxon>Pezizomycotina</taxon>
        <taxon>Orbiliomycetes</taxon>
        <taxon>Orbiliales</taxon>
        <taxon>Orbiliaceae</taxon>
        <taxon>Orbilia</taxon>
    </lineage>
</organism>
<dbReference type="GO" id="GO:0006508">
    <property type="term" value="P:proteolysis"/>
    <property type="evidence" value="ECO:0007669"/>
    <property type="project" value="UniProtKB-KW"/>
</dbReference>
<dbReference type="InterPro" id="IPR038765">
    <property type="entry name" value="Papain-like_cys_pep_sf"/>
</dbReference>
<dbReference type="PROSITE" id="PS00972">
    <property type="entry name" value="USP_1"/>
    <property type="match status" value="1"/>
</dbReference>
<dbReference type="EC" id="3.4.19.12" evidence="6"/>
<comment type="caution">
    <text evidence="9">The sequence shown here is derived from an EMBL/GenBank/DDBJ whole genome shotgun (WGS) entry which is preliminary data.</text>
</comment>
<dbReference type="GO" id="GO:0005829">
    <property type="term" value="C:cytosol"/>
    <property type="evidence" value="ECO:0007669"/>
    <property type="project" value="TreeGrafter"/>
</dbReference>
<accession>A0AAV9VDP5</accession>
<dbReference type="EMBL" id="JAVHNQ010000001">
    <property type="protein sequence ID" value="KAK6359567.1"/>
    <property type="molecule type" value="Genomic_DNA"/>
</dbReference>
<evidence type="ECO:0000313" key="10">
    <source>
        <dbReference type="Proteomes" id="UP001375240"/>
    </source>
</evidence>
<evidence type="ECO:0000256" key="7">
    <source>
        <dbReference type="SAM" id="MobiDB-lite"/>
    </source>
</evidence>
<dbReference type="GO" id="GO:0004843">
    <property type="term" value="F:cysteine-type deubiquitinase activity"/>
    <property type="evidence" value="ECO:0007669"/>
    <property type="project" value="UniProtKB-UniRule"/>
</dbReference>
<comment type="similarity">
    <text evidence="6">Belongs to the peptidase C19 family.</text>
</comment>
<evidence type="ECO:0000256" key="1">
    <source>
        <dbReference type="ARBA" id="ARBA00000707"/>
    </source>
</evidence>
<dbReference type="CDD" id="cd02257">
    <property type="entry name" value="Peptidase_C19"/>
    <property type="match status" value="1"/>
</dbReference>
<feature type="compositionally biased region" description="Basic and acidic residues" evidence="7">
    <location>
        <begin position="374"/>
        <end position="398"/>
    </location>
</feature>
<dbReference type="InterPro" id="IPR018200">
    <property type="entry name" value="USP_CS"/>
</dbReference>
<dbReference type="PANTHER" id="PTHR24006">
    <property type="entry name" value="UBIQUITIN CARBOXYL-TERMINAL HYDROLASE"/>
    <property type="match status" value="1"/>
</dbReference>
<feature type="region of interest" description="Disordered" evidence="7">
    <location>
        <begin position="607"/>
        <end position="633"/>
    </location>
</feature>
<evidence type="ECO:0000256" key="5">
    <source>
        <dbReference type="ARBA" id="ARBA00022807"/>
    </source>
</evidence>
<keyword evidence="2 6" id="KW-0645">Protease</keyword>
<feature type="region of interest" description="Disordered" evidence="7">
    <location>
        <begin position="828"/>
        <end position="872"/>
    </location>
</feature>
<evidence type="ECO:0000256" key="6">
    <source>
        <dbReference type="RuleBase" id="RU366025"/>
    </source>
</evidence>
<dbReference type="InterPro" id="IPR001394">
    <property type="entry name" value="Peptidase_C19_UCH"/>
</dbReference>
<evidence type="ECO:0000256" key="2">
    <source>
        <dbReference type="ARBA" id="ARBA00022670"/>
    </source>
</evidence>
<feature type="compositionally biased region" description="Low complexity" evidence="7">
    <location>
        <begin position="416"/>
        <end position="436"/>
    </location>
</feature>